<name>A0A6J5ZUQ6_9ZZZZ</name>
<organism evidence="1">
    <name type="scientific">freshwater metagenome</name>
    <dbReference type="NCBI Taxonomy" id="449393"/>
    <lineage>
        <taxon>unclassified sequences</taxon>
        <taxon>metagenomes</taxon>
        <taxon>ecological metagenomes</taxon>
    </lineage>
</organism>
<dbReference type="EMBL" id="CAESAO010000088">
    <property type="protein sequence ID" value="CAB4344976.1"/>
    <property type="molecule type" value="Genomic_DNA"/>
</dbReference>
<reference evidence="1" key="1">
    <citation type="submission" date="2020-05" db="EMBL/GenBank/DDBJ databases">
        <authorList>
            <person name="Chiriac C."/>
            <person name="Salcher M."/>
            <person name="Ghai R."/>
            <person name="Kavagutti S V."/>
        </authorList>
    </citation>
    <scope>NUCLEOTIDE SEQUENCE</scope>
</reference>
<dbReference type="AlphaFoldDB" id="A0A6J5ZUQ6"/>
<gene>
    <name evidence="1" type="ORF">UFOPK3522_01021</name>
</gene>
<sequence>MWALSTRQAPTYNFLQAFVEQRGDLDQGIPEFSVLEPDFFASDAHRCLRLFPFGKIRLATCLQSIAFLLTLPFREVALSRPLTFSRTALVLIEP</sequence>
<accession>A0A6J5ZUQ6</accession>
<proteinExistence type="predicted"/>
<evidence type="ECO:0000313" key="1">
    <source>
        <dbReference type="EMBL" id="CAB4344976.1"/>
    </source>
</evidence>
<protein>
    <submittedName>
        <fullName evidence="1">Unannotated protein</fullName>
    </submittedName>
</protein>